<sequence>MISDLIEFGKWLNDNKQDDFGKNVKENDYILDINFDKELNSFNLGKITQMKEYEPHYSKNSIFHDVFFITTDQKFMIPSKSNLLGLTPFFIKIDHDFKTRGEIDEKKLKRFYGKIERSKKSNEGLKEFNAVIKKIYDDIEKYLGSIGINDNQRILLESFFMEYPFEYIEKIINDYYSFLFQNKNIILNIINEFKGTDKYAKKSGGNFYLACYSNLNVDLINDVLYYYSKFIKKRKESFQEYENGICAFCNNIGIVYPSIGSYSIGNPSYSFNYDKNEKTAVKNSRLRFCKICATYSMFAEDKLKKIQANNIFIIPKRINGNYKDFLMISNKEINSFEKINEFMDKTDGFNYDLVVYTLEQGDRYDIKKYIENYNAYRAKFKNINLYENNKLPYLLDQPFKKGKNEKSEIKDIFDLEFIFKQFFIKIEDEKIDLSKKFYHFYEIYTNKLTGKTGILYRFDTKTVSIFAKYMHNIFNLIYELNEDALNKNMLNEIVFNSLIKLQKHNNLNKKNPRGSFYFDILRRLNYYFMLKKELLGDEMLKEGSVKKLKEIGLKYNMDSELEKIAVDDSNFILETIENDPALKYYIIGQFLGLIDGSKRTKNKKAEVFSNFVTNANRNNVRNLFVTEVLQKNNYYIEKMNKKGKFMFKLFEKDMNSLFNESDGFSFEDYLLLIFTGYYTENALSSVYGTEKMEDDKDE</sequence>
<accession>A0A8T8K5X4</accession>
<proteinExistence type="predicted"/>
<keyword evidence="2" id="KW-1185">Reference proteome</keyword>
<dbReference type="KEGG" id="meme:HYG87_09565"/>
<dbReference type="Proteomes" id="UP000681041">
    <property type="component" value="Chromosome"/>
</dbReference>
<gene>
    <name evidence="1" type="ORF">HYG87_09565</name>
</gene>
<reference evidence="1" key="1">
    <citation type="submission" date="2020-07" db="EMBL/GenBank/DDBJ databases">
        <title>Methanobacterium. sp. MethCan genome.</title>
        <authorList>
            <person name="Postec A."/>
            <person name="Quemeneur M."/>
        </authorList>
    </citation>
    <scope>NUCLEOTIDE SEQUENCE</scope>
    <source>
        <strain evidence="1">MethCAN</strain>
    </source>
</reference>
<protein>
    <submittedName>
        <fullName evidence="1">Uncharacterized protein</fullName>
    </submittedName>
</protein>
<dbReference type="EMBL" id="CP058560">
    <property type="protein sequence ID" value="QUH23986.1"/>
    <property type="molecule type" value="Genomic_DNA"/>
</dbReference>
<dbReference type="GeneID" id="64821012"/>
<organism evidence="1 2">
    <name type="scientific">Methanobacterium alkalithermotolerans</name>
    <dbReference type="NCBI Taxonomy" id="2731220"/>
    <lineage>
        <taxon>Archaea</taxon>
        <taxon>Methanobacteriati</taxon>
        <taxon>Methanobacteriota</taxon>
        <taxon>Methanomada group</taxon>
        <taxon>Methanobacteria</taxon>
        <taxon>Methanobacteriales</taxon>
        <taxon>Methanobacteriaceae</taxon>
        <taxon>Methanobacterium</taxon>
    </lineage>
</organism>
<evidence type="ECO:0000313" key="1">
    <source>
        <dbReference type="EMBL" id="QUH23986.1"/>
    </source>
</evidence>
<dbReference type="AlphaFoldDB" id="A0A8T8K5X4"/>
<dbReference type="OrthoDB" id="77856at2157"/>
<dbReference type="RefSeq" id="WP_211532944.1">
    <property type="nucleotide sequence ID" value="NZ_CP058560.1"/>
</dbReference>
<evidence type="ECO:0000313" key="2">
    <source>
        <dbReference type="Proteomes" id="UP000681041"/>
    </source>
</evidence>
<name>A0A8T8K5X4_9EURY</name>